<accession>A0ABZ2UYB3</accession>
<dbReference type="Pfam" id="PF00069">
    <property type="entry name" value="Pkinase"/>
    <property type="match status" value="1"/>
</dbReference>
<protein>
    <recommendedName>
        <fullName evidence="1">non-specific serine/threonine protein kinase</fullName>
        <ecNumber evidence="1">2.7.11.1</ecNumber>
    </recommendedName>
</protein>
<dbReference type="PROSITE" id="PS00108">
    <property type="entry name" value="PROTEIN_KINASE_ST"/>
    <property type="match status" value="1"/>
</dbReference>
<evidence type="ECO:0000259" key="11">
    <source>
        <dbReference type="PROSITE" id="PS50011"/>
    </source>
</evidence>
<keyword evidence="6 9" id="KW-0067">ATP-binding</keyword>
<comment type="catalytic activity">
    <reaction evidence="8">
        <text>L-seryl-[protein] + ATP = O-phospho-L-seryl-[protein] + ADP + H(+)</text>
        <dbReference type="Rhea" id="RHEA:17989"/>
        <dbReference type="Rhea" id="RHEA-COMP:9863"/>
        <dbReference type="Rhea" id="RHEA-COMP:11604"/>
        <dbReference type="ChEBI" id="CHEBI:15378"/>
        <dbReference type="ChEBI" id="CHEBI:29999"/>
        <dbReference type="ChEBI" id="CHEBI:30616"/>
        <dbReference type="ChEBI" id="CHEBI:83421"/>
        <dbReference type="ChEBI" id="CHEBI:456216"/>
        <dbReference type="EC" id="2.7.11.1"/>
    </reaction>
</comment>
<feature type="compositionally biased region" description="Polar residues" evidence="10">
    <location>
        <begin position="343"/>
        <end position="369"/>
    </location>
</feature>
<feature type="binding site" evidence="9">
    <location>
        <position position="41"/>
    </location>
    <ligand>
        <name>ATP</name>
        <dbReference type="ChEBI" id="CHEBI:30616"/>
    </ligand>
</feature>
<dbReference type="CDD" id="cd14014">
    <property type="entry name" value="STKc_PknB_like"/>
    <property type="match status" value="1"/>
</dbReference>
<dbReference type="InterPro" id="IPR008271">
    <property type="entry name" value="Ser/Thr_kinase_AS"/>
</dbReference>
<name>A0ABZ2UYB3_9CYAN</name>
<evidence type="ECO:0000313" key="12">
    <source>
        <dbReference type="EMBL" id="WZB89917.1"/>
    </source>
</evidence>
<keyword evidence="4 9" id="KW-0547">Nucleotide-binding</keyword>
<evidence type="ECO:0000256" key="10">
    <source>
        <dbReference type="SAM" id="MobiDB-lite"/>
    </source>
</evidence>
<evidence type="ECO:0000256" key="5">
    <source>
        <dbReference type="ARBA" id="ARBA00022777"/>
    </source>
</evidence>
<evidence type="ECO:0000256" key="1">
    <source>
        <dbReference type="ARBA" id="ARBA00012513"/>
    </source>
</evidence>
<dbReference type="Proteomes" id="UP001483337">
    <property type="component" value="Chromosome"/>
</dbReference>
<keyword evidence="3 12" id="KW-0808">Transferase</keyword>
<dbReference type="SMART" id="SM00220">
    <property type="entry name" value="S_TKc"/>
    <property type="match status" value="1"/>
</dbReference>
<feature type="compositionally biased region" description="Polar residues" evidence="10">
    <location>
        <begin position="470"/>
        <end position="483"/>
    </location>
</feature>
<dbReference type="InterPro" id="IPR000719">
    <property type="entry name" value="Prot_kinase_dom"/>
</dbReference>
<keyword evidence="13" id="KW-1185">Reference proteome</keyword>
<comment type="catalytic activity">
    <reaction evidence="7">
        <text>L-threonyl-[protein] + ATP = O-phospho-L-threonyl-[protein] + ADP + H(+)</text>
        <dbReference type="Rhea" id="RHEA:46608"/>
        <dbReference type="Rhea" id="RHEA-COMP:11060"/>
        <dbReference type="Rhea" id="RHEA-COMP:11605"/>
        <dbReference type="ChEBI" id="CHEBI:15378"/>
        <dbReference type="ChEBI" id="CHEBI:30013"/>
        <dbReference type="ChEBI" id="CHEBI:30616"/>
        <dbReference type="ChEBI" id="CHEBI:61977"/>
        <dbReference type="ChEBI" id="CHEBI:456216"/>
        <dbReference type="EC" id="2.7.11.1"/>
    </reaction>
</comment>
<dbReference type="InterPro" id="IPR011009">
    <property type="entry name" value="Kinase-like_dom_sf"/>
</dbReference>
<keyword evidence="2" id="KW-0723">Serine/threonine-protein kinase</keyword>
<feature type="compositionally biased region" description="Polar residues" evidence="10">
    <location>
        <begin position="437"/>
        <end position="446"/>
    </location>
</feature>
<evidence type="ECO:0000256" key="9">
    <source>
        <dbReference type="PROSITE-ProRule" id="PRU10141"/>
    </source>
</evidence>
<feature type="domain" description="Protein kinase" evidence="11">
    <location>
        <begin position="10"/>
        <end position="278"/>
    </location>
</feature>
<feature type="compositionally biased region" description="Polar residues" evidence="10">
    <location>
        <begin position="376"/>
        <end position="395"/>
    </location>
</feature>
<gene>
    <name evidence="12" type="ORF">WJM97_09575</name>
</gene>
<evidence type="ECO:0000313" key="13">
    <source>
        <dbReference type="Proteomes" id="UP001483337"/>
    </source>
</evidence>
<evidence type="ECO:0000256" key="4">
    <source>
        <dbReference type="ARBA" id="ARBA00022741"/>
    </source>
</evidence>
<dbReference type="RefSeq" id="WP_353932813.1">
    <property type="nucleotide sequence ID" value="NZ_CP150886.1"/>
</dbReference>
<dbReference type="EMBL" id="CP150886">
    <property type="protein sequence ID" value="WZB89917.1"/>
    <property type="molecule type" value="Genomic_DNA"/>
</dbReference>
<reference evidence="12 13" key="1">
    <citation type="submission" date="2024-04" db="EMBL/GenBank/DDBJ databases">
        <title>Okeanomitos corallinicola gen. &amp; sp. nov. (Nostocales, Cyanobacteria), a new toxic marine heterocyst-forming cyanobacterium from a coral reef.</title>
        <authorList>
            <person name="Li H."/>
            <person name="Li R."/>
            <person name="Kang J."/>
            <person name="Hii K.S."/>
            <person name="Mohamed H.F."/>
            <person name="Xu X."/>
            <person name="Luo Z."/>
        </authorList>
    </citation>
    <scope>NUCLEOTIDE SEQUENCE [LARGE SCALE GENOMIC DNA]</scope>
    <source>
        <strain evidence="12 13">TIOX110</strain>
    </source>
</reference>
<evidence type="ECO:0000256" key="8">
    <source>
        <dbReference type="ARBA" id="ARBA00048679"/>
    </source>
</evidence>
<feature type="compositionally biased region" description="Polar residues" evidence="10">
    <location>
        <begin position="418"/>
        <end position="428"/>
    </location>
</feature>
<organism evidence="12 13">
    <name type="scientific">Okeanomitos corallinicola TIOX110</name>
    <dbReference type="NCBI Taxonomy" id="3133117"/>
    <lineage>
        <taxon>Bacteria</taxon>
        <taxon>Bacillati</taxon>
        <taxon>Cyanobacteriota</taxon>
        <taxon>Cyanophyceae</taxon>
        <taxon>Nostocales</taxon>
        <taxon>Aphanizomenonaceae</taxon>
        <taxon>Okeanomitos</taxon>
    </lineage>
</organism>
<feature type="region of interest" description="Disordered" evidence="10">
    <location>
        <begin position="343"/>
        <end position="500"/>
    </location>
</feature>
<evidence type="ECO:0000256" key="2">
    <source>
        <dbReference type="ARBA" id="ARBA00022527"/>
    </source>
</evidence>
<dbReference type="PROSITE" id="PS50011">
    <property type="entry name" value="PROTEIN_KINASE_DOM"/>
    <property type="match status" value="1"/>
</dbReference>
<dbReference type="PANTHER" id="PTHR24363">
    <property type="entry name" value="SERINE/THREONINE PROTEIN KINASE"/>
    <property type="match status" value="1"/>
</dbReference>
<dbReference type="Gene3D" id="1.10.510.10">
    <property type="entry name" value="Transferase(Phosphotransferase) domain 1"/>
    <property type="match status" value="1"/>
</dbReference>
<dbReference type="PANTHER" id="PTHR24363:SF0">
    <property type="entry name" value="SERINE_THREONINE KINASE LIKE DOMAIN CONTAINING 1"/>
    <property type="match status" value="1"/>
</dbReference>
<dbReference type="GO" id="GO:0004674">
    <property type="term" value="F:protein serine/threonine kinase activity"/>
    <property type="evidence" value="ECO:0007669"/>
    <property type="project" value="UniProtKB-EC"/>
</dbReference>
<evidence type="ECO:0000256" key="7">
    <source>
        <dbReference type="ARBA" id="ARBA00047899"/>
    </source>
</evidence>
<evidence type="ECO:0000256" key="6">
    <source>
        <dbReference type="ARBA" id="ARBA00022840"/>
    </source>
</evidence>
<keyword evidence="5 12" id="KW-0418">Kinase</keyword>
<sequence>MTTKLLNNRYQVIKVLGAGGFGETSLAEDIHLPSRRCFVIKELKPINHDPATSQLVQQRFEREAAILENLGETSDQIPKLYAYFPENGKFYLVQEWIEGQTLSSIIESKGKLSEAVVKEILLSLLSVLDYVHSKGIIHRDIKPDNIILRSQDNKPVLIDFGAVKETIRTVVNPAGNAVQSIVIGTPGYMPSEQAIGRPVYATDIYSLGLTAIYLLTGQSPQELETHPQTGQIQWQQYAAGISPEMVQILTQAIEPRPGDRYTTASKMLYALKSAHNLSSKTSISSHANTATISLAPPPAYSSATTPIIREIPNPGKPQKPFVIIGSVIVGGLVGAVAVSSLIRSPQNPNSVPTNSSITRENNTSATPTDSPEIPETSLTPQTQPTLSNPQQIQPVNSNPSSENNSSQTFTPPIRNEAITPSNSATITPTFEPETQPRETTPQVVEDSNQEKKPQKKDKGKKKEKIKETENNLSDSLSSNQTGLNVPAFPTGTSRSSVEANLGKPRKDLRGLWPNTRAVIYEIVPKQIDLGYLFDRDTGRLRQTEVGFAGNVDPQLMQTTLNGLLAGQATAEIQQGLQQIQQRQTDNFTFKKGGVKGQIIRQNCGSIYISVWEADLHDFVDPKTANKC</sequence>
<proteinExistence type="predicted"/>
<dbReference type="InterPro" id="IPR017441">
    <property type="entry name" value="Protein_kinase_ATP_BS"/>
</dbReference>
<dbReference type="PROSITE" id="PS00107">
    <property type="entry name" value="PROTEIN_KINASE_ATP"/>
    <property type="match status" value="1"/>
</dbReference>
<feature type="compositionally biased region" description="Basic residues" evidence="10">
    <location>
        <begin position="453"/>
        <end position="463"/>
    </location>
</feature>
<feature type="compositionally biased region" description="Low complexity" evidence="10">
    <location>
        <begin position="396"/>
        <end position="406"/>
    </location>
</feature>
<dbReference type="EC" id="2.7.11.1" evidence="1"/>
<evidence type="ECO:0000256" key="3">
    <source>
        <dbReference type="ARBA" id="ARBA00022679"/>
    </source>
</evidence>
<dbReference type="SUPFAM" id="SSF56112">
    <property type="entry name" value="Protein kinase-like (PK-like)"/>
    <property type="match status" value="1"/>
</dbReference>